<organism evidence="9 10">
    <name type="scientific">Dipteronia sinensis</name>
    <dbReference type="NCBI Taxonomy" id="43782"/>
    <lineage>
        <taxon>Eukaryota</taxon>
        <taxon>Viridiplantae</taxon>
        <taxon>Streptophyta</taxon>
        <taxon>Embryophyta</taxon>
        <taxon>Tracheophyta</taxon>
        <taxon>Spermatophyta</taxon>
        <taxon>Magnoliopsida</taxon>
        <taxon>eudicotyledons</taxon>
        <taxon>Gunneridae</taxon>
        <taxon>Pentapetalae</taxon>
        <taxon>rosids</taxon>
        <taxon>malvids</taxon>
        <taxon>Sapindales</taxon>
        <taxon>Sapindaceae</taxon>
        <taxon>Hippocastanoideae</taxon>
        <taxon>Acereae</taxon>
        <taxon>Dipteronia</taxon>
    </lineage>
</organism>
<keyword evidence="4" id="KW-0540">Nuclease</keyword>
<dbReference type="InterPro" id="IPR027806">
    <property type="entry name" value="HARBI1_dom"/>
</dbReference>
<evidence type="ECO:0000256" key="5">
    <source>
        <dbReference type="ARBA" id="ARBA00022723"/>
    </source>
</evidence>
<keyword evidence="6" id="KW-0378">Hydrolase</keyword>
<evidence type="ECO:0000256" key="6">
    <source>
        <dbReference type="ARBA" id="ARBA00022801"/>
    </source>
</evidence>
<dbReference type="PANTHER" id="PTHR22930:SF281">
    <property type="entry name" value="NUCLEASE"/>
    <property type="match status" value="1"/>
</dbReference>
<comment type="subcellular location">
    <subcellularLocation>
        <location evidence="2">Nucleus</location>
    </subcellularLocation>
</comment>
<dbReference type="EMBL" id="JANJYJ010000005">
    <property type="protein sequence ID" value="KAK3212195.1"/>
    <property type="molecule type" value="Genomic_DNA"/>
</dbReference>
<evidence type="ECO:0000259" key="8">
    <source>
        <dbReference type="Pfam" id="PF13359"/>
    </source>
</evidence>
<gene>
    <name evidence="9" type="ORF">Dsin_016901</name>
</gene>
<dbReference type="InterPro" id="IPR045249">
    <property type="entry name" value="HARBI1-like"/>
</dbReference>
<evidence type="ECO:0000256" key="2">
    <source>
        <dbReference type="ARBA" id="ARBA00004123"/>
    </source>
</evidence>
<comment type="cofactor">
    <cofactor evidence="1">
        <name>a divalent metal cation</name>
        <dbReference type="ChEBI" id="CHEBI:60240"/>
    </cofactor>
</comment>
<dbReference type="PANTHER" id="PTHR22930">
    <property type="match status" value="1"/>
</dbReference>
<protein>
    <recommendedName>
        <fullName evidence="8">DDE Tnp4 domain-containing protein</fullName>
    </recommendedName>
</protein>
<evidence type="ECO:0000256" key="7">
    <source>
        <dbReference type="ARBA" id="ARBA00023242"/>
    </source>
</evidence>
<accession>A0AAE0E6G2</accession>
<keyword evidence="10" id="KW-1185">Reference proteome</keyword>
<dbReference type="GO" id="GO:0004518">
    <property type="term" value="F:nuclease activity"/>
    <property type="evidence" value="ECO:0007669"/>
    <property type="project" value="UniProtKB-KW"/>
</dbReference>
<evidence type="ECO:0000313" key="9">
    <source>
        <dbReference type="EMBL" id="KAK3212195.1"/>
    </source>
</evidence>
<dbReference type="GO" id="GO:0046872">
    <property type="term" value="F:metal ion binding"/>
    <property type="evidence" value="ECO:0007669"/>
    <property type="project" value="UniProtKB-KW"/>
</dbReference>
<dbReference type="GO" id="GO:0016787">
    <property type="term" value="F:hydrolase activity"/>
    <property type="evidence" value="ECO:0007669"/>
    <property type="project" value="UniProtKB-KW"/>
</dbReference>
<reference evidence="9" key="1">
    <citation type="journal article" date="2023" name="Plant J.">
        <title>Genome sequences and population genomics provide insights into the demographic history, inbreeding, and mutation load of two 'living fossil' tree species of Dipteronia.</title>
        <authorList>
            <person name="Feng Y."/>
            <person name="Comes H.P."/>
            <person name="Chen J."/>
            <person name="Zhu S."/>
            <person name="Lu R."/>
            <person name="Zhang X."/>
            <person name="Li P."/>
            <person name="Qiu J."/>
            <person name="Olsen K.M."/>
            <person name="Qiu Y."/>
        </authorList>
    </citation>
    <scope>NUCLEOTIDE SEQUENCE</scope>
    <source>
        <strain evidence="9">NBL</strain>
    </source>
</reference>
<proteinExistence type="inferred from homology"/>
<evidence type="ECO:0000256" key="3">
    <source>
        <dbReference type="ARBA" id="ARBA00006958"/>
    </source>
</evidence>
<evidence type="ECO:0000256" key="4">
    <source>
        <dbReference type="ARBA" id="ARBA00022722"/>
    </source>
</evidence>
<comment type="caution">
    <text evidence="9">The sequence shown here is derived from an EMBL/GenBank/DDBJ whole genome shotgun (WGS) entry which is preliminary data.</text>
</comment>
<sequence length="164" mass="18946">MLFTFVFRGWEGSASDSRVLRDALSRPTGLKVPTGCYDLVDGRYTNGEGFLVPYRGTRYHLSKWRDGCAPINHEEYFNMKHASARNVIEHCFGLLKKRWAILRTPSFYPIRTQCKIIVACSLLHNLIRREMTVDPLEHEVIEVDEDELDNDFIGQASSSHHWTT</sequence>
<evidence type="ECO:0000256" key="1">
    <source>
        <dbReference type="ARBA" id="ARBA00001968"/>
    </source>
</evidence>
<feature type="domain" description="DDE Tnp4" evidence="8">
    <location>
        <begin position="2"/>
        <end position="125"/>
    </location>
</feature>
<evidence type="ECO:0000313" key="10">
    <source>
        <dbReference type="Proteomes" id="UP001281410"/>
    </source>
</evidence>
<keyword evidence="5" id="KW-0479">Metal-binding</keyword>
<dbReference type="Proteomes" id="UP001281410">
    <property type="component" value="Unassembled WGS sequence"/>
</dbReference>
<comment type="similarity">
    <text evidence="3">Belongs to the HARBI1 family.</text>
</comment>
<dbReference type="Pfam" id="PF13359">
    <property type="entry name" value="DDE_Tnp_4"/>
    <property type="match status" value="1"/>
</dbReference>
<dbReference type="AlphaFoldDB" id="A0AAE0E6G2"/>
<keyword evidence="7" id="KW-0539">Nucleus</keyword>
<name>A0AAE0E6G2_9ROSI</name>
<dbReference type="GO" id="GO:0005634">
    <property type="term" value="C:nucleus"/>
    <property type="evidence" value="ECO:0007669"/>
    <property type="project" value="UniProtKB-SubCell"/>
</dbReference>